<gene>
    <name evidence="2" type="ORF">MKW98_001451</name>
</gene>
<sequence length="244" mass="28975">YHYYLRLCYDPTRDQYKVVFCGSYTLHGAKLYRIKILTLHQHRLGGTSCAPKRSWREIIVPEHFTLTVDWCFCVNGSLYWIIQNSSVKPYILGLDTCREFFYKIELPNMVSRSVHYRKHLNEMGGLLCESLRFGSHELKIWTLKKKDHEDGDRDEWLPQRFKVNIQQCMGDDVFIRGIKFWPLAILTVPKVKFIIVREDGYSYTYFSYDLELKELEFIHGPTYWHVHWHVNSIANCFGTSTAQT</sequence>
<dbReference type="InterPro" id="IPR017451">
    <property type="entry name" value="F-box-assoc_interact_dom"/>
</dbReference>
<name>A0AAD4SVE0_9MAGN</name>
<evidence type="ECO:0000313" key="2">
    <source>
        <dbReference type="EMBL" id="KAI3925597.1"/>
    </source>
</evidence>
<accession>A0AAD4SVE0</accession>
<dbReference type="AlphaFoldDB" id="A0AAD4SVE0"/>
<comment type="caution">
    <text evidence="2">The sequence shown here is derived from an EMBL/GenBank/DDBJ whole genome shotgun (WGS) entry which is preliminary data.</text>
</comment>
<evidence type="ECO:0000313" key="3">
    <source>
        <dbReference type="Proteomes" id="UP001202328"/>
    </source>
</evidence>
<dbReference type="Pfam" id="PF08268">
    <property type="entry name" value="FBA_3"/>
    <property type="match status" value="1"/>
</dbReference>
<protein>
    <recommendedName>
        <fullName evidence="1">F-box associated beta-propeller type 3 domain-containing protein</fullName>
    </recommendedName>
</protein>
<reference evidence="2" key="1">
    <citation type="submission" date="2022-04" db="EMBL/GenBank/DDBJ databases">
        <title>A functionally conserved STORR gene fusion in Papaver species that diverged 16.8 million years ago.</title>
        <authorList>
            <person name="Catania T."/>
        </authorList>
    </citation>
    <scope>NUCLEOTIDE SEQUENCE</scope>
    <source>
        <strain evidence="2">S-188037</strain>
    </source>
</reference>
<feature type="domain" description="F-box associated beta-propeller type 3" evidence="1">
    <location>
        <begin position="5"/>
        <end position="169"/>
    </location>
</feature>
<dbReference type="EMBL" id="JAJJMB010008074">
    <property type="protein sequence ID" value="KAI3925597.1"/>
    <property type="molecule type" value="Genomic_DNA"/>
</dbReference>
<evidence type="ECO:0000259" key="1">
    <source>
        <dbReference type="Pfam" id="PF08268"/>
    </source>
</evidence>
<proteinExistence type="predicted"/>
<keyword evidence="3" id="KW-1185">Reference proteome</keyword>
<feature type="non-terminal residue" evidence="2">
    <location>
        <position position="1"/>
    </location>
</feature>
<dbReference type="InterPro" id="IPR013187">
    <property type="entry name" value="F-box-assoc_dom_typ3"/>
</dbReference>
<organism evidence="2 3">
    <name type="scientific">Papaver atlanticum</name>
    <dbReference type="NCBI Taxonomy" id="357466"/>
    <lineage>
        <taxon>Eukaryota</taxon>
        <taxon>Viridiplantae</taxon>
        <taxon>Streptophyta</taxon>
        <taxon>Embryophyta</taxon>
        <taxon>Tracheophyta</taxon>
        <taxon>Spermatophyta</taxon>
        <taxon>Magnoliopsida</taxon>
        <taxon>Ranunculales</taxon>
        <taxon>Papaveraceae</taxon>
        <taxon>Papaveroideae</taxon>
        <taxon>Papaver</taxon>
    </lineage>
</organism>
<dbReference type="NCBIfam" id="TIGR01640">
    <property type="entry name" value="F_box_assoc_1"/>
    <property type="match status" value="1"/>
</dbReference>
<dbReference type="Proteomes" id="UP001202328">
    <property type="component" value="Unassembled WGS sequence"/>
</dbReference>